<dbReference type="Pfam" id="PF00300">
    <property type="entry name" value="His_Phos_1"/>
    <property type="match status" value="2"/>
</dbReference>
<dbReference type="SMART" id="SM00855">
    <property type="entry name" value="PGAM"/>
    <property type="match status" value="2"/>
</dbReference>
<dbReference type="EC" id="5.4.2.11" evidence="3"/>
<evidence type="ECO:0000256" key="3">
    <source>
        <dbReference type="ARBA" id="ARBA00012028"/>
    </source>
</evidence>
<dbReference type="STRING" id="2903.R1BF44"/>
<dbReference type="PaxDb" id="2903-EOD08373"/>
<evidence type="ECO:0000256" key="7">
    <source>
        <dbReference type="PIRSR" id="PIRSR613078-2"/>
    </source>
</evidence>
<dbReference type="FunFam" id="3.40.50.1240:FF:000003">
    <property type="entry name" value="2,3-bisphosphoglycerate-dependent phosphoglycerate mutase"/>
    <property type="match status" value="1"/>
</dbReference>
<reference evidence="11" key="2">
    <citation type="submission" date="2024-10" db="UniProtKB">
        <authorList>
            <consortium name="EnsemblProtists"/>
        </authorList>
    </citation>
    <scope>IDENTIFICATION</scope>
</reference>
<dbReference type="KEGG" id="ehx:EMIHUDRAFT_465579"/>
<dbReference type="GeneID" id="17254563"/>
<feature type="compositionally biased region" description="Basic residues" evidence="9">
    <location>
        <begin position="623"/>
        <end position="634"/>
    </location>
</feature>
<evidence type="ECO:0000256" key="1">
    <source>
        <dbReference type="ARBA" id="ARBA00000380"/>
    </source>
</evidence>
<dbReference type="GO" id="GO:0004619">
    <property type="term" value="F:phosphoglycerate mutase activity"/>
    <property type="evidence" value="ECO:0007669"/>
    <property type="project" value="UniProtKB-EC"/>
</dbReference>
<keyword evidence="5" id="KW-0413">Isomerase</keyword>
<evidence type="ECO:0000256" key="5">
    <source>
        <dbReference type="ARBA" id="ARBA00023235"/>
    </source>
</evidence>
<protein>
    <recommendedName>
        <fullName evidence="3">phosphoglycerate mutase (2,3-diphosphoglycerate-dependent)</fullName>
        <ecNumber evidence="3">5.4.2.11</ecNumber>
    </recommendedName>
</protein>
<feature type="binding site" evidence="7">
    <location>
        <begin position="137"/>
        <end position="138"/>
    </location>
    <ligand>
        <name>substrate</name>
    </ligand>
</feature>
<evidence type="ECO:0000313" key="12">
    <source>
        <dbReference type="Proteomes" id="UP000013827"/>
    </source>
</evidence>
<name>A0A0D3IAT8_EMIH1</name>
<dbReference type="InterPro" id="IPR029033">
    <property type="entry name" value="His_PPase_superfam"/>
</dbReference>
<dbReference type="HOGENOM" id="CLU_427285_0_0_1"/>
<comment type="similarity">
    <text evidence="2">Belongs to the phosphoglycerate mutase family. BPG-dependent PGAM subfamily.</text>
</comment>
<comment type="catalytic activity">
    <reaction evidence="1">
        <text>(2R)-2-phosphoglycerate = (2R)-3-phosphoglycerate</text>
        <dbReference type="Rhea" id="RHEA:15901"/>
        <dbReference type="ChEBI" id="CHEBI:58272"/>
        <dbReference type="ChEBI" id="CHEBI:58289"/>
        <dbReference type="EC" id="5.4.2.11"/>
    </reaction>
</comment>
<feature type="active site" description="Tele-phosphohistidine intermediate" evidence="6">
    <location>
        <position position="32"/>
    </location>
</feature>
<dbReference type="RefSeq" id="XP_005760802.1">
    <property type="nucleotide sequence ID" value="XM_005760745.1"/>
</dbReference>
<dbReference type="HAMAP" id="MF_01039">
    <property type="entry name" value="PGAM_GpmA"/>
    <property type="match status" value="1"/>
</dbReference>
<sequence>MRLLLSFILSSLSNGLLPHRQRPLGSVVFLRHGATDWTERRTFTGWADPDISRTGAQQAATAALALKESGFIFDVVYTSVLKRAVHSTWLVLKELQQIHIEVHKDWRLNERSYGGITGQTVEQAIERHGAETVASWRRSFDARPPGYEQGQPYNPFADERYLRWQGRGGRVSRVLPPDSESLEDVARRTKPLWASGIAREVREGKSVLVVAHGNSIRTMMQAIDGVADEDAATLEVPVGIPIVYRFAQVDGKLTPQAPDAVAECLADFAPGRPPCVSADFLAGEAALAKAFLESRRASLDRYGLGGDRASGGLDGFGELVVPAGSLPGLEENAGSYFRHEGGGGAEEAGQEEEDDIEVAAAVAAVEAELAAVAPAMEEEAGPAVAPEGCGEGEGEGEGAAASAASGRCEYAVAEAAEAARRALRARQRRQRVIIIRHGKTRHNQLGLFTGHGIAVDVVYTSWLSRAIETAWLVPAGPERCTGALTGLSKKKTKARRDCMERTIPYWTGVIEAEAIESGRSVLVASSENAIRGLLMHLLGIPSGRIAEIEIPTGLPLLFDPESCRQPPGEACRTAHLFLSTDGRAPPRLSLLEGSVDAHNFGKGGAELLFGCIPADEDAPPPQPRRRRRWRRRAQALRWGRD</sequence>
<dbReference type="CDD" id="cd07067">
    <property type="entry name" value="HP_PGM_like"/>
    <property type="match status" value="2"/>
</dbReference>
<organism evidence="11 12">
    <name type="scientific">Emiliania huxleyi (strain CCMP1516)</name>
    <dbReference type="NCBI Taxonomy" id="280463"/>
    <lineage>
        <taxon>Eukaryota</taxon>
        <taxon>Haptista</taxon>
        <taxon>Haptophyta</taxon>
        <taxon>Prymnesiophyceae</taxon>
        <taxon>Isochrysidales</taxon>
        <taxon>Noelaerhabdaceae</taxon>
        <taxon>Emiliania</taxon>
    </lineage>
</organism>
<dbReference type="EnsemblProtists" id="EOD08373">
    <property type="protein sequence ID" value="EOD08373"/>
    <property type="gene ID" value="EMIHUDRAFT_465579"/>
</dbReference>
<dbReference type="Gene3D" id="3.40.50.1240">
    <property type="entry name" value="Phosphoglycerate mutase-like"/>
    <property type="match status" value="2"/>
</dbReference>
<keyword evidence="4" id="KW-0324">Glycolysis</keyword>
<dbReference type="Proteomes" id="UP000013827">
    <property type="component" value="Unassembled WGS sequence"/>
</dbReference>
<feature type="binding site" evidence="7">
    <location>
        <begin position="44"/>
        <end position="45"/>
    </location>
    <ligand>
        <name>substrate</name>
    </ligand>
</feature>
<feature type="binding site" evidence="7">
    <location>
        <begin position="213"/>
        <end position="214"/>
    </location>
    <ligand>
        <name>substrate</name>
    </ligand>
</feature>
<proteinExistence type="inferred from homology"/>
<accession>A0A0D3IAT8</accession>
<feature type="signal peptide" evidence="10">
    <location>
        <begin position="1"/>
        <end position="15"/>
    </location>
</feature>
<feature type="region of interest" description="Disordered" evidence="9">
    <location>
        <begin position="375"/>
        <end position="398"/>
    </location>
</feature>
<dbReference type="InterPro" id="IPR013078">
    <property type="entry name" value="His_Pase_superF_clade-1"/>
</dbReference>
<dbReference type="PANTHER" id="PTHR11931">
    <property type="entry name" value="PHOSPHOGLYCERATE MUTASE"/>
    <property type="match status" value="1"/>
</dbReference>
<dbReference type="SUPFAM" id="SSF53254">
    <property type="entry name" value="Phosphoglycerate mutase-like"/>
    <property type="match status" value="2"/>
</dbReference>
<dbReference type="eggNOG" id="KOG0235">
    <property type="taxonomic scope" value="Eukaryota"/>
</dbReference>
<feature type="region of interest" description="Disordered" evidence="9">
    <location>
        <begin position="614"/>
        <end position="641"/>
    </location>
</feature>
<evidence type="ECO:0000256" key="9">
    <source>
        <dbReference type="SAM" id="MobiDB-lite"/>
    </source>
</evidence>
<dbReference type="AlphaFoldDB" id="A0A0D3IAT8"/>
<feature type="site" description="Transition state stabilizer" evidence="8">
    <location>
        <position position="212"/>
    </location>
</feature>
<dbReference type="NCBIfam" id="TIGR01258">
    <property type="entry name" value="pgm_1"/>
    <property type="match status" value="1"/>
</dbReference>
<feature type="binding site" evidence="7">
    <location>
        <position position="83"/>
    </location>
    <ligand>
        <name>substrate</name>
    </ligand>
</feature>
<reference evidence="12" key="1">
    <citation type="journal article" date="2013" name="Nature">
        <title>Pan genome of the phytoplankton Emiliania underpins its global distribution.</title>
        <authorList>
            <person name="Read B.A."/>
            <person name="Kegel J."/>
            <person name="Klute M.J."/>
            <person name="Kuo A."/>
            <person name="Lefebvre S.C."/>
            <person name="Maumus F."/>
            <person name="Mayer C."/>
            <person name="Miller J."/>
            <person name="Monier A."/>
            <person name="Salamov A."/>
            <person name="Young J."/>
            <person name="Aguilar M."/>
            <person name="Claverie J.M."/>
            <person name="Frickenhaus S."/>
            <person name="Gonzalez K."/>
            <person name="Herman E.K."/>
            <person name="Lin Y.C."/>
            <person name="Napier J."/>
            <person name="Ogata H."/>
            <person name="Sarno A.F."/>
            <person name="Shmutz J."/>
            <person name="Schroeder D."/>
            <person name="de Vargas C."/>
            <person name="Verret F."/>
            <person name="von Dassow P."/>
            <person name="Valentin K."/>
            <person name="Van de Peer Y."/>
            <person name="Wheeler G."/>
            <person name="Dacks J.B."/>
            <person name="Delwiche C.F."/>
            <person name="Dyhrman S.T."/>
            <person name="Glockner G."/>
            <person name="John U."/>
            <person name="Richards T."/>
            <person name="Worden A.Z."/>
            <person name="Zhang X."/>
            <person name="Grigoriev I.V."/>
            <person name="Allen A.E."/>
            <person name="Bidle K."/>
            <person name="Borodovsky M."/>
            <person name="Bowler C."/>
            <person name="Brownlee C."/>
            <person name="Cock J.M."/>
            <person name="Elias M."/>
            <person name="Gladyshev V.N."/>
            <person name="Groth M."/>
            <person name="Guda C."/>
            <person name="Hadaegh A."/>
            <person name="Iglesias-Rodriguez M.D."/>
            <person name="Jenkins J."/>
            <person name="Jones B.M."/>
            <person name="Lawson T."/>
            <person name="Leese F."/>
            <person name="Lindquist E."/>
            <person name="Lobanov A."/>
            <person name="Lomsadze A."/>
            <person name="Malik S.B."/>
            <person name="Marsh M.E."/>
            <person name="Mackinder L."/>
            <person name="Mock T."/>
            <person name="Mueller-Roeber B."/>
            <person name="Pagarete A."/>
            <person name="Parker M."/>
            <person name="Probert I."/>
            <person name="Quesneville H."/>
            <person name="Raines C."/>
            <person name="Rensing S.A."/>
            <person name="Riano-Pachon D.M."/>
            <person name="Richier S."/>
            <person name="Rokitta S."/>
            <person name="Shiraiwa Y."/>
            <person name="Soanes D.M."/>
            <person name="van der Giezen M."/>
            <person name="Wahlund T.M."/>
            <person name="Williams B."/>
            <person name="Wilson W."/>
            <person name="Wolfe G."/>
            <person name="Wurch L.L."/>
        </authorList>
    </citation>
    <scope>NUCLEOTIDE SEQUENCE</scope>
</reference>
<feature type="compositionally biased region" description="Low complexity" evidence="9">
    <location>
        <begin position="375"/>
        <end position="388"/>
    </location>
</feature>
<evidence type="ECO:0000256" key="4">
    <source>
        <dbReference type="ARBA" id="ARBA00023152"/>
    </source>
</evidence>
<keyword evidence="12" id="KW-1185">Reference proteome</keyword>
<feature type="chain" id="PRO_5044290988" description="phosphoglycerate mutase (2,3-diphosphoglycerate-dependent)" evidence="10">
    <location>
        <begin position="16"/>
        <end position="641"/>
    </location>
</feature>
<evidence type="ECO:0000256" key="6">
    <source>
        <dbReference type="PIRSR" id="PIRSR613078-1"/>
    </source>
</evidence>
<evidence type="ECO:0000256" key="8">
    <source>
        <dbReference type="PIRSR" id="PIRSR613078-3"/>
    </source>
</evidence>
<keyword evidence="10" id="KW-0732">Signal</keyword>
<evidence type="ECO:0000256" key="2">
    <source>
        <dbReference type="ARBA" id="ARBA00006717"/>
    </source>
</evidence>
<evidence type="ECO:0000313" key="11">
    <source>
        <dbReference type="EnsemblProtists" id="EOD08373"/>
    </source>
</evidence>
<feature type="active site" description="Proton donor/acceptor" evidence="6">
    <location>
        <position position="110"/>
    </location>
</feature>
<dbReference type="GO" id="GO:0006096">
    <property type="term" value="P:glycolytic process"/>
    <property type="evidence" value="ECO:0007669"/>
    <property type="project" value="UniProtKB-KW"/>
</dbReference>
<dbReference type="InterPro" id="IPR005952">
    <property type="entry name" value="Phosphogly_mut1"/>
</dbReference>
<feature type="binding site" evidence="7">
    <location>
        <begin position="110"/>
        <end position="113"/>
    </location>
    <ligand>
        <name>substrate</name>
    </ligand>
</feature>
<evidence type="ECO:0000256" key="10">
    <source>
        <dbReference type="SAM" id="SignalP"/>
    </source>
</evidence>